<evidence type="ECO:0000313" key="2">
    <source>
        <dbReference type="EMBL" id="VEL21236.1"/>
    </source>
</evidence>
<proteinExistence type="predicted"/>
<gene>
    <name evidence="2" type="ORF">PXEA_LOCUS14676</name>
</gene>
<organism evidence="2 3">
    <name type="scientific">Protopolystoma xenopodis</name>
    <dbReference type="NCBI Taxonomy" id="117903"/>
    <lineage>
        <taxon>Eukaryota</taxon>
        <taxon>Metazoa</taxon>
        <taxon>Spiralia</taxon>
        <taxon>Lophotrochozoa</taxon>
        <taxon>Platyhelminthes</taxon>
        <taxon>Monogenea</taxon>
        <taxon>Polyopisthocotylea</taxon>
        <taxon>Polystomatidea</taxon>
        <taxon>Polystomatidae</taxon>
        <taxon>Protopolystoma</taxon>
    </lineage>
</organism>
<feature type="compositionally biased region" description="Polar residues" evidence="1">
    <location>
        <begin position="111"/>
        <end position="122"/>
    </location>
</feature>
<accession>A0A3S5CMM9</accession>
<keyword evidence="3" id="KW-1185">Reference proteome</keyword>
<dbReference type="Proteomes" id="UP000784294">
    <property type="component" value="Unassembled WGS sequence"/>
</dbReference>
<feature type="region of interest" description="Disordered" evidence="1">
    <location>
        <begin position="111"/>
        <end position="134"/>
    </location>
</feature>
<comment type="caution">
    <text evidence="2">The sequence shown here is derived from an EMBL/GenBank/DDBJ whole genome shotgun (WGS) entry which is preliminary data.</text>
</comment>
<evidence type="ECO:0000313" key="3">
    <source>
        <dbReference type="Proteomes" id="UP000784294"/>
    </source>
</evidence>
<evidence type="ECO:0000256" key="1">
    <source>
        <dbReference type="SAM" id="MobiDB-lite"/>
    </source>
</evidence>
<dbReference type="AlphaFoldDB" id="A0A3S5CMM9"/>
<reference evidence="2" key="1">
    <citation type="submission" date="2018-11" db="EMBL/GenBank/DDBJ databases">
        <authorList>
            <consortium name="Pathogen Informatics"/>
        </authorList>
    </citation>
    <scope>NUCLEOTIDE SEQUENCE</scope>
</reference>
<dbReference type="EMBL" id="CAAALY010050317">
    <property type="protein sequence ID" value="VEL21236.1"/>
    <property type="molecule type" value="Genomic_DNA"/>
</dbReference>
<sequence>MRKRREQRHKFNQVRKALPNKPTFISGLLSRSDSRRCEQSASPQLCGDSVAACSHSLDAVSNSLCFSSTRCTSQLPASIRQTPDIIDAGPSSCHSSIQLVRILPHPQLQKGLSESGEAQHSVATAGLGDDIKSN</sequence>
<protein>
    <submittedName>
        <fullName evidence="2">Uncharacterized protein</fullName>
    </submittedName>
</protein>
<name>A0A3S5CMM9_9PLAT</name>